<evidence type="ECO:0000256" key="1">
    <source>
        <dbReference type="SAM" id="Phobius"/>
    </source>
</evidence>
<sequence>MCLRLFVGYFSLYMGCIVIGFTGLLLAIMVFSVGLFELVKGNEQILLVILAMVFGVISTLGNILLLLGTMICVVPCSCPFP</sequence>
<reference evidence="2 3" key="2">
    <citation type="journal article" date="2008" name="Bioinformatics">
        <title>Assembly reconciliation.</title>
        <authorList>
            <person name="Zimin A.V."/>
            <person name="Smith D.R."/>
            <person name="Sutton G."/>
            <person name="Yorke J.A."/>
        </authorList>
    </citation>
    <scope>NUCLEOTIDE SEQUENCE [LARGE SCALE GENOMIC DNA]</scope>
    <source>
        <strain evidence="2 3">TSC#14021-0224.01</strain>
    </source>
</reference>
<accession>A0A0Q5VZQ0</accession>
<gene>
    <name evidence="2" type="primary">Dere\GG20965</name>
    <name evidence="2" type="synonym">dere_GLEANR_5717</name>
    <name evidence="2" type="synonym">GG20965</name>
    <name evidence="2" type="ORF">Dere_GG20965</name>
</gene>
<feature type="transmembrane region" description="Helical" evidence="1">
    <location>
        <begin position="45"/>
        <end position="71"/>
    </location>
</feature>
<dbReference type="OrthoDB" id="7839199at2759"/>
<keyword evidence="1" id="KW-0472">Membrane</keyword>
<dbReference type="AlphaFoldDB" id="A0A0Q5VZQ0"/>
<name>A0A0Q5VZQ0_DROER</name>
<evidence type="ECO:0000313" key="2">
    <source>
        <dbReference type="EMBL" id="KQS62095.1"/>
    </source>
</evidence>
<evidence type="ECO:0000313" key="3">
    <source>
        <dbReference type="Proteomes" id="UP000008711"/>
    </source>
</evidence>
<organism evidence="2 3">
    <name type="scientific">Drosophila erecta</name>
    <name type="common">Fruit fly</name>
    <dbReference type="NCBI Taxonomy" id="7220"/>
    <lineage>
        <taxon>Eukaryota</taxon>
        <taxon>Metazoa</taxon>
        <taxon>Ecdysozoa</taxon>
        <taxon>Arthropoda</taxon>
        <taxon>Hexapoda</taxon>
        <taxon>Insecta</taxon>
        <taxon>Pterygota</taxon>
        <taxon>Neoptera</taxon>
        <taxon>Endopterygota</taxon>
        <taxon>Diptera</taxon>
        <taxon>Brachycera</taxon>
        <taxon>Muscomorpha</taxon>
        <taxon>Ephydroidea</taxon>
        <taxon>Drosophilidae</taxon>
        <taxon>Drosophila</taxon>
        <taxon>Sophophora</taxon>
    </lineage>
</organism>
<reference evidence="2 3" key="1">
    <citation type="journal article" date="2007" name="Nature">
        <title>Evolution of genes and genomes on the Drosophila phylogeny.</title>
        <authorList>
            <consortium name="Drosophila 12 Genomes Consortium"/>
            <person name="Clark A.G."/>
            <person name="Eisen M.B."/>
            <person name="Smith D.R."/>
            <person name="Bergman C.M."/>
            <person name="Oliver B."/>
            <person name="Markow T.A."/>
            <person name="Kaufman T.C."/>
            <person name="Kellis M."/>
            <person name="Gelbart W."/>
            <person name="Iyer V.N."/>
            <person name="Pollard D.A."/>
            <person name="Sackton T.B."/>
            <person name="Larracuente A.M."/>
            <person name="Singh N.D."/>
            <person name="Abad J.P."/>
            <person name="Abt D.N."/>
            <person name="Adryan B."/>
            <person name="Aguade M."/>
            <person name="Akashi H."/>
            <person name="Anderson W.W."/>
            <person name="Aquadro C.F."/>
            <person name="Ardell D.H."/>
            <person name="Arguello R."/>
            <person name="Artieri C.G."/>
            <person name="Barbash D.A."/>
            <person name="Barker D."/>
            <person name="Barsanti P."/>
            <person name="Batterham P."/>
            <person name="Batzoglou S."/>
            <person name="Begun D."/>
            <person name="Bhutkar A."/>
            <person name="Blanco E."/>
            <person name="Bosak S.A."/>
            <person name="Bradley R.K."/>
            <person name="Brand A.D."/>
            <person name="Brent M.R."/>
            <person name="Brooks A.N."/>
            <person name="Brown R.H."/>
            <person name="Butlin R.K."/>
            <person name="Caggese C."/>
            <person name="Calvi B.R."/>
            <person name="Bernardo de Carvalho A."/>
            <person name="Caspi A."/>
            <person name="Castrezana S."/>
            <person name="Celniker S.E."/>
            <person name="Chang J.L."/>
            <person name="Chapple C."/>
            <person name="Chatterji S."/>
            <person name="Chinwalla A."/>
            <person name="Civetta A."/>
            <person name="Clifton S.W."/>
            <person name="Comeron J.M."/>
            <person name="Costello J.C."/>
            <person name="Coyne J.A."/>
            <person name="Daub J."/>
            <person name="David R.G."/>
            <person name="Delcher A.L."/>
            <person name="Delehaunty K."/>
            <person name="Do C.B."/>
            <person name="Ebling H."/>
            <person name="Edwards K."/>
            <person name="Eickbush T."/>
            <person name="Evans J.D."/>
            <person name="Filipski A."/>
            <person name="Findeiss S."/>
            <person name="Freyhult E."/>
            <person name="Fulton L."/>
            <person name="Fulton R."/>
            <person name="Garcia A.C."/>
            <person name="Gardiner A."/>
            <person name="Garfield D.A."/>
            <person name="Garvin B.E."/>
            <person name="Gibson G."/>
            <person name="Gilbert D."/>
            <person name="Gnerre S."/>
            <person name="Godfrey J."/>
            <person name="Good R."/>
            <person name="Gotea V."/>
            <person name="Gravely B."/>
            <person name="Greenberg A.J."/>
            <person name="Griffiths-Jones S."/>
            <person name="Gross S."/>
            <person name="Guigo R."/>
            <person name="Gustafson E.A."/>
            <person name="Haerty W."/>
            <person name="Hahn M.W."/>
            <person name="Halligan D.L."/>
            <person name="Halpern A.L."/>
            <person name="Halter G.M."/>
            <person name="Han M.V."/>
            <person name="Heger A."/>
            <person name="Hillier L."/>
            <person name="Hinrichs A.S."/>
            <person name="Holmes I."/>
            <person name="Hoskins R.A."/>
            <person name="Hubisz M.J."/>
            <person name="Hultmark D."/>
            <person name="Huntley M.A."/>
            <person name="Jaffe D.B."/>
            <person name="Jagadeeshan S."/>
            <person name="Jeck W.R."/>
            <person name="Johnson J."/>
            <person name="Jones C.D."/>
            <person name="Jordan W.C."/>
            <person name="Karpen G.H."/>
            <person name="Kataoka E."/>
            <person name="Keightley P.D."/>
            <person name="Kheradpour P."/>
            <person name="Kirkness E.F."/>
            <person name="Koerich L.B."/>
            <person name="Kristiansen K."/>
            <person name="Kudrna D."/>
            <person name="Kulathinal R.J."/>
            <person name="Kumar S."/>
            <person name="Kwok R."/>
            <person name="Lander E."/>
            <person name="Langley C.H."/>
            <person name="Lapoint R."/>
            <person name="Lazzaro B.P."/>
            <person name="Lee S.J."/>
            <person name="Levesque L."/>
            <person name="Li R."/>
            <person name="Lin C.F."/>
            <person name="Lin M.F."/>
            <person name="Lindblad-Toh K."/>
            <person name="Llopart A."/>
            <person name="Long M."/>
            <person name="Low L."/>
            <person name="Lozovsky E."/>
            <person name="Lu J."/>
            <person name="Luo M."/>
            <person name="Machado C.A."/>
            <person name="Makalowski W."/>
            <person name="Marzo M."/>
            <person name="Matsuda M."/>
            <person name="Matzkin L."/>
            <person name="McAllister B."/>
            <person name="McBride C.S."/>
            <person name="McKernan B."/>
            <person name="McKernan K."/>
            <person name="Mendez-Lago M."/>
            <person name="Minx P."/>
            <person name="Mollenhauer M.U."/>
            <person name="Montooth K."/>
            <person name="Mount S.M."/>
            <person name="Mu X."/>
            <person name="Myers E."/>
            <person name="Negre B."/>
            <person name="Newfeld S."/>
            <person name="Nielsen R."/>
            <person name="Noor M.A."/>
            <person name="O'Grady P."/>
            <person name="Pachter L."/>
            <person name="Papaceit M."/>
            <person name="Parisi M.J."/>
            <person name="Parisi M."/>
            <person name="Parts L."/>
            <person name="Pedersen J.S."/>
            <person name="Pesole G."/>
            <person name="Phillippy A.M."/>
            <person name="Ponting C.P."/>
            <person name="Pop M."/>
            <person name="Porcelli D."/>
            <person name="Powell J.R."/>
            <person name="Prohaska S."/>
            <person name="Pruitt K."/>
            <person name="Puig M."/>
            <person name="Quesneville H."/>
            <person name="Ram K.R."/>
            <person name="Rand D."/>
            <person name="Rasmussen M.D."/>
            <person name="Reed L.K."/>
            <person name="Reenan R."/>
            <person name="Reily A."/>
            <person name="Remington K.A."/>
            <person name="Rieger T.T."/>
            <person name="Ritchie M.G."/>
            <person name="Robin C."/>
            <person name="Rogers Y.H."/>
            <person name="Rohde C."/>
            <person name="Rozas J."/>
            <person name="Rubenfield M.J."/>
            <person name="Ruiz A."/>
            <person name="Russo S."/>
            <person name="Salzberg S.L."/>
            <person name="Sanchez-Gracia A."/>
            <person name="Saranga D.J."/>
            <person name="Sato H."/>
            <person name="Schaeffer S.W."/>
            <person name="Schatz M.C."/>
            <person name="Schlenke T."/>
            <person name="Schwartz R."/>
            <person name="Segarra C."/>
            <person name="Singh R.S."/>
            <person name="Sirot L."/>
            <person name="Sirota M."/>
            <person name="Sisneros N.B."/>
            <person name="Smith C.D."/>
            <person name="Smith T.F."/>
            <person name="Spieth J."/>
            <person name="Stage D.E."/>
            <person name="Stark A."/>
            <person name="Stephan W."/>
            <person name="Strausberg R.L."/>
            <person name="Strempel S."/>
            <person name="Sturgill D."/>
            <person name="Sutton G."/>
            <person name="Sutton G.G."/>
            <person name="Tao W."/>
            <person name="Teichmann S."/>
            <person name="Tobari Y.N."/>
            <person name="Tomimura Y."/>
            <person name="Tsolas J.M."/>
            <person name="Valente V.L."/>
            <person name="Venter E."/>
            <person name="Venter J.C."/>
            <person name="Vicario S."/>
            <person name="Vieira F.G."/>
            <person name="Vilella A.J."/>
            <person name="Villasante A."/>
            <person name="Walenz B."/>
            <person name="Wang J."/>
            <person name="Wasserman M."/>
            <person name="Watts T."/>
            <person name="Wilson D."/>
            <person name="Wilson R.K."/>
            <person name="Wing R.A."/>
            <person name="Wolfner M.F."/>
            <person name="Wong A."/>
            <person name="Wong G.K."/>
            <person name="Wu C.I."/>
            <person name="Wu G."/>
            <person name="Yamamoto D."/>
            <person name="Yang H.P."/>
            <person name="Yang S.P."/>
            <person name="Yorke J.A."/>
            <person name="Yoshida K."/>
            <person name="Zdobnov E."/>
            <person name="Zhang P."/>
            <person name="Zhang Y."/>
            <person name="Zimin A.V."/>
            <person name="Baldwin J."/>
            <person name="Abdouelleil A."/>
            <person name="Abdulkadir J."/>
            <person name="Abebe A."/>
            <person name="Abera B."/>
            <person name="Abreu J."/>
            <person name="Acer S.C."/>
            <person name="Aftuck L."/>
            <person name="Alexander A."/>
            <person name="An P."/>
            <person name="Anderson E."/>
            <person name="Anderson S."/>
            <person name="Arachi H."/>
            <person name="Azer M."/>
            <person name="Bachantsang P."/>
            <person name="Barry A."/>
            <person name="Bayul T."/>
            <person name="Berlin A."/>
            <person name="Bessette D."/>
            <person name="Bloom T."/>
            <person name="Blye J."/>
            <person name="Boguslavskiy L."/>
            <person name="Bonnet C."/>
            <person name="Boukhgalter B."/>
            <person name="Bourzgui I."/>
            <person name="Brown A."/>
            <person name="Cahill P."/>
            <person name="Channer S."/>
            <person name="Cheshatsang Y."/>
            <person name="Chuda L."/>
            <person name="Citroen M."/>
            <person name="Collymore A."/>
            <person name="Cooke P."/>
            <person name="Costello M."/>
            <person name="D'Aco K."/>
            <person name="Daza R."/>
            <person name="De Haan G."/>
            <person name="DeGray S."/>
            <person name="DeMaso C."/>
            <person name="Dhargay N."/>
            <person name="Dooley K."/>
            <person name="Dooley E."/>
            <person name="Doricent M."/>
            <person name="Dorje P."/>
            <person name="Dorjee K."/>
            <person name="Dupes A."/>
            <person name="Elong R."/>
            <person name="Falk J."/>
            <person name="Farina A."/>
            <person name="Faro S."/>
            <person name="Ferguson D."/>
            <person name="Fisher S."/>
            <person name="Foley C.D."/>
            <person name="Franke A."/>
            <person name="Friedrich D."/>
            <person name="Gadbois L."/>
            <person name="Gearin G."/>
            <person name="Gearin C.R."/>
            <person name="Giannoukos G."/>
            <person name="Goode T."/>
            <person name="Graham J."/>
            <person name="Grandbois E."/>
            <person name="Grewal S."/>
            <person name="Gyaltsen K."/>
            <person name="Hafez N."/>
            <person name="Hagos B."/>
            <person name="Hall J."/>
            <person name="Henson C."/>
            <person name="Hollinger A."/>
            <person name="Honan T."/>
            <person name="Huard M.D."/>
            <person name="Hughes L."/>
            <person name="Hurhula B."/>
            <person name="Husby M.E."/>
            <person name="Kamat A."/>
            <person name="Kanga B."/>
            <person name="Kashin S."/>
            <person name="Khazanovich D."/>
            <person name="Kisner P."/>
            <person name="Lance K."/>
            <person name="Lara M."/>
            <person name="Lee W."/>
            <person name="Lennon N."/>
            <person name="Letendre F."/>
            <person name="LeVine R."/>
            <person name="Lipovsky A."/>
            <person name="Liu X."/>
            <person name="Liu J."/>
            <person name="Liu S."/>
            <person name="Lokyitsang T."/>
            <person name="Lokyitsang Y."/>
            <person name="Lubonja R."/>
            <person name="Lui A."/>
            <person name="MacDonald P."/>
            <person name="Magnisalis V."/>
            <person name="Maru K."/>
            <person name="Matthews C."/>
            <person name="McCusker W."/>
            <person name="McDonough S."/>
            <person name="Mehta T."/>
            <person name="Meldrim J."/>
            <person name="Meneus L."/>
            <person name="Mihai O."/>
            <person name="Mihalev A."/>
            <person name="Mihova T."/>
            <person name="Mittelman R."/>
            <person name="Mlenga V."/>
            <person name="Montmayeur A."/>
            <person name="Mulrain L."/>
            <person name="Navidi A."/>
            <person name="Naylor J."/>
            <person name="Negash T."/>
            <person name="Nguyen T."/>
            <person name="Nguyen N."/>
            <person name="Nicol R."/>
            <person name="Norbu C."/>
            <person name="Norbu N."/>
            <person name="Novod N."/>
            <person name="O'Neill B."/>
            <person name="Osman S."/>
            <person name="Markiewicz E."/>
            <person name="Oyono O.L."/>
            <person name="Patti C."/>
            <person name="Phunkhang P."/>
            <person name="Pierre F."/>
            <person name="Priest M."/>
            <person name="Raghuraman S."/>
            <person name="Rege F."/>
            <person name="Reyes R."/>
            <person name="Rise C."/>
            <person name="Rogov P."/>
            <person name="Ross K."/>
            <person name="Ryan E."/>
            <person name="Settipalli S."/>
            <person name="Shea T."/>
            <person name="Sherpa N."/>
            <person name="Shi L."/>
            <person name="Shih D."/>
            <person name="Sparrow T."/>
            <person name="Spaulding J."/>
            <person name="Stalker J."/>
            <person name="Stange-Thomann N."/>
            <person name="Stavropoulos S."/>
            <person name="Stone C."/>
            <person name="Strader C."/>
            <person name="Tesfaye S."/>
            <person name="Thomson T."/>
            <person name="Thoulutsang Y."/>
            <person name="Thoulutsang D."/>
            <person name="Topham K."/>
            <person name="Topping I."/>
            <person name="Tsamla T."/>
            <person name="Vassiliev H."/>
            <person name="Vo A."/>
            <person name="Wangchuk T."/>
            <person name="Wangdi T."/>
            <person name="Weiand M."/>
            <person name="Wilkinson J."/>
            <person name="Wilson A."/>
            <person name="Yadav S."/>
            <person name="Young G."/>
            <person name="Yu Q."/>
            <person name="Zembek L."/>
            <person name="Zhong D."/>
            <person name="Zimmer A."/>
            <person name="Zwirko Z."/>
            <person name="Jaffe D.B."/>
            <person name="Alvarez P."/>
            <person name="Brockman W."/>
            <person name="Butler J."/>
            <person name="Chin C."/>
            <person name="Gnerre S."/>
            <person name="Grabherr M."/>
            <person name="Kleber M."/>
            <person name="Mauceli E."/>
            <person name="MacCallum I."/>
        </authorList>
    </citation>
    <scope>NUCLEOTIDE SEQUENCE [LARGE SCALE GENOMIC DNA]</scope>
    <source>
        <strain evidence="2 3">TSC#14021-0224.01</strain>
    </source>
</reference>
<proteinExistence type="predicted"/>
<dbReference type="EMBL" id="CH954179">
    <property type="protein sequence ID" value="KQS62095.1"/>
    <property type="molecule type" value="Genomic_DNA"/>
</dbReference>
<feature type="transmembrane region" description="Helical" evidence="1">
    <location>
        <begin position="12"/>
        <end position="33"/>
    </location>
</feature>
<dbReference type="Proteomes" id="UP000008711">
    <property type="component" value="Unassembled WGS sequence"/>
</dbReference>
<protein>
    <submittedName>
        <fullName evidence="2">Uncharacterized protein, isoform B</fullName>
    </submittedName>
</protein>
<keyword evidence="1" id="KW-1133">Transmembrane helix</keyword>
<keyword evidence="1" id="KW-0812">Transmembrane</keyword>
<keyword evidence="3" id="KW-1185">Reference proteome</keyword>